<dbReference type="Proteomes" id="UP000015105">
    <property type="component" value="Chromosome 5D"/>
</dbReference>
<dbReference type="AlphaFoldDB" id="A0A453K7M6"/>
<reference evidence="1" key="4">
    <citation type="submission" date="2019-03" db="UniProtKB">
        <authorList>
            <consortium name="EnsemblPlants"/>
        </authorList>
    </citation>
    <scope>IDENTIFICATION</scope>
</reference>
<evidence type="ECO:0000313" key="1">
    <source>
        <dbReference type="EnsemblPlants" id="AET5Gv20327100.1"/>
    </source>
</evidence>
<reference evidence="1" key="3">
    <citation type="journal article" date="2017" name="Nature">
        <title>Genome sequence of the progenitor of the wheat D genome Aegilops tauschii.</title>
        <authorList>
            <person name="Luo M.C."/>
            <person name="Gu Y.Q."/>
            <person name="Puiu D."/>
            <person name="Wang H."/>
            <person name="Twardziok S.O."/>
            <person name="Deal K.R."/>
            <person name="Huo N."/>
            <person name="Zhu T."/>
            <person name="Wang L."/>
            <person name="Wang Y."/>
            <person name="McGuire P.E."/>
            <person name="Liu S."/>
            <person name="Long H."/>
            <person name="Ramasamy R.K."/>
            <person name="Rodriguez J.C."/>
            <person name="Van S.L."/>
            <person name="Yuan L."/>
            <person name="Wang Z."/>
            <person name="Xia Z."/>
            <person name="Xiao L."/>
            <person name="Anderson O.D."/>
            <person name="Ouyang S."/>
            <person name="Liang Y."/>
            <person name="Zimin A.V."/>
            <person name="Pertea G."/>
            <person name="Qi P."/>
            <person name="Bennetzen J.L."/>
            <person name="Dai X."/>
            <person name="Dawson M.W."/>
            <person name="Muller H.G."/>
            <person name="Kugler K."/>
            <person name="Rivarola-Duarte L."/>
            <person name="Spannagl M."/>
            <person name="Mayer K.F.X."/>
            <person name="Lu F.H."/>
            <person name="Bevan M.W."/>
            <person name="Leroy P."/>
            <person name="Li P."/>
            <person name="You F.M."/>
            <person name="Sun Q."/>
            <person name="Liu Z."/>
            <person name="Lyons E."/>
            <person name="Wicker T."/>
            <person name="Salzberg S.L."/>
            <person name="Devos K.M."/>
            <person name="Dvorak J."/>
        </authorList>
    </citation>
    <scope>NUCLEOTIDE SEQUENCE [LARGE SCALE GENOMIC DNA]</scope>
    <source>
        <strain evidence="1">cv. AL8/78</strain>
    </source>
</reference>
<proteinExistence type="predicted"/>
<accession>A0A453K7M6</accession>
<dbReference type="STRING" id="200361.A0A453K7M6"/>
<organism evidence="1 2">
    <name type="scientific">Aegilops tauschii subsp. strangulata</name>
    <name type="common">Goatgrass</name>
    <dbReference type="NCBI Taxonomy" id="200361"/>
    <lineage>
        <taxon>Eukaryota</taxon>
        <taxon>Viridiplantae</taxon>
        <taxon>Streptophyta</taxon>
        <taxon>Embryophyta</taxon>
        <taxon>Tracheophyta</taxon>
        <taxon>Spermatophyta</taxon>
        <taxon>Magnoliopsida</taxon>
        <taxon>Liliopsida</taxon>
        <taxon>Poales</taxon>
        <taxon>Poaceae</taxon>
        <taxon>BOP clade</taxon>
        <taxon>Pooideae</taxon>
        <taxon>Triticodae</taxon>
        <taxon>Triticeae</taxon>
        <taxon>Triticinae</taxon>
        <taxon>Aegilops</taxon>
    </lineage>
</organism>
<dbReference type="EnsemblPlants" id="AET5Gv20327100.1">
    <property type="protein sequence ID" value="AET5Gv20327100.1"/>
    <property type="gene ID" value="AET5Gv20327100"/>
</dbReference>
<dbReference type="Gramene" id="AET5Gv20327100.1">
    <property type="protein sequence ID" value="AET5Gv20327100.1"/>
    <property type="gene ID" value="AET5Gv20327100"/>
</dbReference>
<sequence>MKATSAPGPDGLPVVFFQKFWEVLRPVIMPMFHEFYIGMLDMARINYGVISMIPKVVGATDIRQFRPITVINVLERIFVKFARPGYPPWQRGLHTPSKPHS</sequence>
<reference evidence="2" key="2">
    <citation type="journal article" date="2017" name="Nat. Plants">
        <title>The Aegilops tauschii genome reveals multiple impacts of transposons.</title>
        <authorList>
            <person name="Zhao G."/>
            <person name="Zou C."/>
            <person name="Li K."/>
            <person name="Wang K."/>
            <person name="Li T."/>
            <person name="Gao L."/>
            <person name="Zhang X."/>
            <person name="Wang H."/>
            <person name="Yang Z."/>
            <person name="Liu X."/>
            <person name="Jiang W."/>
            <person name="Mao L."/>
            <person name="Kong X."/>
            <person name="Jiao Y."/>
            <person name="Jia J."/>
        </authorList>
    </citation>
    <scope>NUCLEOTIDE SEQUENCE [LARGE SCALE GENOMIC DNA]</scope>
    <source>
        <strain evidence="2">cv. AL8/78</strain>
    </source>
</reference>
<keyword evidence="2" id="KW-1185">Reference proteome</keyword>
<reference evidence="2" key="1">
    <citation type="journal article" date="2014" name="Science">
        <title>Ancient hybridizations among the ancestral genomes of bread wheat.</title>
        <authorList>
            <consortium name="International Wheat Genome Sequencing Consortium,"/>
            <person name="Marcussen T."/>
            <person name="Sandve S.R."/>
            <person name="Heier L."/>
            <person name="Spannagl M."/>
            <person name="Pfeifer M."/>
            <person name="Jakobsen K.S."/>
            <person name="Wulff B.B."/>
            <person name="Steuernagel B."/>
            <person name="Mayer K.F."/>
            <person name="Olsen O.A."/>
        </authorList>
    </citation>
    <scope>NUCLEOTIDE SEQUENCE [LARGE SCALE GENOMIC DNA]</scope>
    <source>
        <strain evidence="2">cv. AL8/78</strain>
    </source>
</reference>
<evidence type="ECO:0000313" key="2">
    <source>
        <dbReference type="Proteomes" id="UP000015105"/>
    </source>
</evidence>
<protein>
    <recommendedName>
        <fullName evidence="3">Reverse transcriptase domain-containing protein</fullName>
    </recommendedName>
</protein>
<name>A0A453K7M6_AEGTS</name>
<reference evidence="1" key="5">
    <citation type="journal article" date="2021" name="G3 (Bethesda)">
        <title>Aegilops tauschii genome assembly Aet v5.0 features greater sequence contiguity and improved annotation.</title>
        <authorList>
            <person name="Wang L."/>
            <person name="Zhu T."/>
            <person name="Rodriguez J.C."/>
            <person name="Deal K.R."/>
            <person name="Dubcovsky J."/>
            <person name="McGuire P.E."/>
            <person name="Lux T."/>
            <person name="Spannagl M."/>
            <person name="Mayer K.F.X."/>
            <person name="Baldrich P."/>
            <person name="Meyers B.C."/>
            <person name="Huo N."/>
            <person name="Gu Y.Q."/>
            <person name="Zhou H."/>
            <person name="Devos K.M."/>
            <person name="Bennetzen J.L."/>
            <person name="Unver T."/>
            <person name="Budak H."/>
            <person name="Gulick P.J."/>
            <person name="Galiba G."/>
            <person name="Kalapos B."/>
            <person name="Nelson D.R."/>
            <person name="Li P."/>
            <person name="You F.M."/>
            <person name="Luo M.C."/>
            <person name="Dvorak J."/>
        </authorList>
    </citation>
    <scope>NUCLEOTIDE SEQUENCE [LARGE SCALE GENOMIC DNA]</scope>
    <source>
        <strain evidence="1">cv. AL8/78</strain>
    </source>
</reference>
<evidence type="ECO:0008006" key="3">
    <source>
        <dbReference type="Google" id="ProtNLM"/>
    </source>
</evidence>